<evidence type="ECO:0000256" key="3">
    <source>
        <dbReference type="ARBA" id="ARBA00022741"/>
    </source>
</evidence>
<protein>
    <submittedName>
        <fullName evidence="7">ATP-binding cassette domain-containing protein</fullName>
    </submittedName>
</protein>
<dbReference type="RefSeq" id="WP_272461385.1">
    <property type="nucleotide sequence ID" value="NZ_JAPFQL010000018.1"/>
</dbReference>
<reference evidence="7 8" key="1">
    <citation type="submission" date="2022-11" db="EMBL/GenBank/DDBJ databases">
        <title>Anaerobic phenanthrene biodegradation by a DNRA strain PheN6.</title>
        <authorList>
            <person name="Zhang Z."/>
        </authorList>
    </citation>
    <scope>NUCLEOTIDE SEQUENCE [LARGE SCALE GENOMIC DNA]</scope>
    <source>
        <strain evidence="7 8">PheN6</strain>
    </source>
</reference>
<keyword evidence="4 7" id="KW-0067">ATP-binding</keyword>
<organism evidence="7 8">
    <name type="scientific">Intrasporangium calvum</name>
    <dbReference type="NCBI Taxonomy" id="53358"/>
    <lineage>
        <taxon>Bacteria</taxon>
        <taxon>Bacillati</taxon>
        <taxon>Actinomycetota</taxon>
        <taxon>Actinomycetes</taxon>
        <taxon>Micrococcales</taxon>
        <taxon>Intrasporangiaceae</taxon>
        <taxon>Intrasporangium</taxon>
    </lineage>
</organism>
<evidence type="ECO:0000256" key="5">
    <source>
        <dbReference type="SAM" id="MobiDB-lite"/>
    </source>
</evidence>
<evidence type="ECO:0000256" key="2">
    <source>
        <dbReference type="ARBA" id="ARBA00022448"/>
    </source>
</evidence>
<dbReference type="GO" id="GO:0005524">
    <property type="term" value="F:ATP binding"/>
    <property type="evidence" value="ECO:0007669"/>
    <property type="project" value="UniProtKB-KW"/>
</dbReference>
<comment type="caution">
    <text evidence="7">The sequence shown here is derived from an EMBL/GenBank/DDBJ whole genome shotgun (WGS) entry which is preliminary data.</text>
</comment>
<feature type="region of interest" description="Disordered" evidence="5">
    <location>
        <begin position="307"/>
        <end position="374"/>
    </location>
</feature>
<keyword evidence="2" id="KW-0813">Transport</keyword>
<dbReference type="Gene3D" id="3.40.50.300">
    <property type="entry name" value="P-loop containing nucleotide triphosphate hydrolases"/>
    <property type="match status" value="1"/>
</dbReference>
<dbReference type="PANTHER" id="PTHR43335">
    <property type="entry name" value="ABC TRANSPORTER, ATP-BINDING PROTEIN"/>
    <property type="match status" value="1"/>
</dbReference>
<evidence type="ECO:0000256" key="4">
    <source>
        <dbReference type="ARBA" id="ARBA00022840"/>
    </source>
</evidence>
<keyword evidence="8" id="KW-1185">Reference proteome</keyword>
<dbReference type="InterPro" id="IPR027417">
    <property type="entry name" value="P-loop_NTPase"/>
</dbReference>
<dbReference type="PANTHER" id="PTHR43335:SF4">
    <property type="entry name" value="ABC TRANSPORTER, ATP-BINDING PROTEIN"/>
    <property type="match status" value="1"/>
</dbReference>
<feature type="compositionally biased region" description="Pro residues" evidence="5">
    <location>
        <begin position="329"/>
        <end position="345"/>
    </location>
</feature>
<dbReference type="EMBL" id="JAPFQL010000018">
    <property type="protein sequence ID" value="MDC5696783.1"/>
    <property type="molecule type" value="Genomic_DNA"/>
</dbReference>
<evidence type="ECO:0000256" key="1">
    <source>
        <dbReference type="ARBA" id="ARBA00005417"/>
    </source>
</evidence>
<dbReference type="Pfam" id="PF00005">
    <property type="entry name" value="ABC_tran"/>
    <property type="match status" value="1"/>
</dbReference>
<evidence type="ECO:0000259" key="6">
    <source>
        <dbReference type="PROSITE" id="PS50893"/>
    </source>
</evidence>
<dbReference type="SUPFAM" id="SSF52540">
    <property type="entry name" value="P-loop containing nucleoside triphosphate hydrolases"/>
    <property type="match status" value="1"/>
</dbReference>
<evidence type="ECO:0000313" key="7">
    <source>
        <dbReference type="EMBL" id="MDC5696783.1"/>
    </source>
</evidence>
<accession>A0ABT5GF76</accession>
<sequence>MGGPTPAVDPTRGRIEVRGLTKRFGRFTAVDHLDLDVVPGRITGFLGPNGAGKTTTLRMLLGLIRPTAGTATIEGRRYHDIPNPLTVVGSALEATNFHPGRSGRNHLRVLADAAGIDRRRVDEMLELVGIPAAASKRAGGYSMGMRQRLGLAGALLGDPRVIILDEPANGLDPDGIRWLRGFLRHLASEGRTLLISSHLLSEVEQTVDDVVIIANGKRVAQGTVDELRGDPTAFVRTSDPDRLASTLAGRGLSVARRDGGLRVTTNDLAMVGDLAHAADIAIHELRSEKTHLEELYFTLTDQDQYRNRNLGDAEGTGPGGPVDRELGQLPPPTGRPVERPQPPDPDGASGETGRDGTTVGDSAPTRTARQENGS</sequence>
<keyword evidence="3" id="KW-0547">Nucleotide-binding</keyword>
<feature type="compositionally biased region" description="Polar residues" evidence="5">
    <location>
        <begin position="364"/>
        <end position="374"/>
    </location>
</feature>
<dbReference type="Proteomes" id="UP001150259">
    <property type="component" value="Unassembled WGS sequence"/>
</dbReference>
<gene>
    <name evidence="7" type="ORF">OO014_05895</name>
</gene>
<dbReference type="PROSITE" id="PS50893">
    <property type="entry name" value="ABC_TRANSPORTER_2"/>
    <property type="match status" value="1"/>
</dbReference>
<evidence type="ECO:0000313" key="8">
    <source>
        <dbReference type="Proteomes" id="UP001150259"/>
    </source>
</evidence>
<comment type="similarity">
    <text evidence="1">Belongs to the ABC transporter superfamily.</text>
</comment>
<proteinExistence type="inferred from homology"/>
<feature type="domain" description="ABC transporter" evidence="6">
    <location>
        <begin position="15"/>
        <end position="240"/>
    </location>
</feature>
<dbReference type="SMART" id="SM00382">
    <property type="entry name" value="AAA"/>
    <property type="match status" value="1"/>
</dbReference>
<dbReference type="InterPro" id="IPR003593">
    <property type="entry name" value="AAA+_ATPase"/>
</dbReference>
<dbReference type="InterPro" id="IPR003439">
    <property type="entry name" value="ABC_transporter-like_ATP-bd"/>
</dbReference>
<name>A0ABT5GF76_9MICO</name>